<name>A0ABR2JV03_9EUKA</name>
<accession>A0ABR2JV03</accession>
<feature type="compositionally biased region" description="Low complexity" evidence="1">
    <location>
        <begin position="58"/>
        <end position="74"/>
    </location>
</feature>
<sequence>MRGNRQKNHVAARYVIVIDRRQGYIYYYALDKFGVLIYENGQPKLEYVVPYLVQAEQNAENTENNDNTESVENTENTEEGQEVELKAPMVQENEENNEDADAASLAEFQFYDEYNYENPFDVEYSWANYDFAF</sequence>
<evidence type="ECO:0000256" key="1">
    <source>
        <dbReference type="SAM" id="MobiDB-lite"/>
    </source>
</evidence>
<proteinExistence type="predicted"/>
<organism evidence="2 3">
    <name type="scientific">Tritrichomonas musculus</name>
    <dbReference type="NCBI Taxonomy" id="1915356"/>
    <lineage>
        <taxon>Eukaryota</taxon>
        <taxon>Metamonada</taxon>
        <taxon>Parabasalia</taxon>
        <taxon>Tritrichomonadida</taxon>
        <taxon>Tritrichomonadidae</taxon>
        <taxon>Tritrichomonas</taxon>
    </lineage>
</organism>
<gene>
    <name evidence="2" type="ORF">M9Y10_044918</name>
</gene>
<protein>
    <submittedName>
        <fullName evidence="2">Uncharacterized protein</fullName>
    </submittedName>
</protein>
<keyword evidence="3" id="KW-1185">Reference proteome</keyword>
<evidence type="ECO:0000313" key="3">
    <source>
        <dbReference type="Proteomes" id="UP001470230"/>
    </source>
</evidence>
<dbReference type="Proteomes" id="UP001470230">
    <property type="component" value="Unassembled WGS sequence"/>
</dbReference>
<reference evidence="2 3" key="1">
    <citation type="submission" date="2024-04" db="EMBL/GenBank/DDBJ databases">
        <title>Tritrichomonas musculus Genome.</title>
        <authorList>
            <person name="Alves-Ferreira E."/>
            <person name="Grigg M."/>
            <person name="Lorenzi H."/>
            <person name="Galac M."/>
        </authorList>
    </citation>
    <scope>NUCLEOTIDE SEQUENCE [LARGE SCALE GENOMIC DNA]</scope>
    <source>
        <strain evidence="2 3">EAF2021</strain>
    </source>
</reference>
<dbReference type="EMBL" id="JAPFFF010000009">
    <property type="protein sequence ID" value="KAK8882276.1"/>
    <property type="molecule type" value="Genomic_DNA"/>
</dbReference>
<evidence type="ECO:0000313" key="2">
    <source>
        <dbReference type="EMBL" id="KAK8882276.1"/>
    </source>
</evidence>
<feature type="region of interest" description="Disordered" evidence="1">
    <location>
        <begin position="58"/>
        <end position="98"/>
    </location>
</feature>
<comment type="caution">
    <text evidence="2">The sequence shown here is derived from an EMBL/GenBank/DDBJ whole genome shotgun (WGS) entry which is preliminary data.</text>
</comment>